<dbReference type="GO" id="GO:0046872">
    <property type="term" value="F:metal ion binding"/>
    <property type="evidence" value="ECO:0007669"/>
    <property type="project" value="UniProtKB-KW"/>
</dbReference>
<sequence length="159" mass="17553">MTFILYRHHEAWHVPFVLRRADLPSHPGQVGLPGGMVRQKESAWEAAVREAEEEVGIQGSELVPLGAGPPLYAAVTNFSVVPFVAWLPSPSPAFRPDPRELDSVFEVRLDRLLDAEAWLEEVEPFRGPHLPVEDTVIWGLTARLLADVLPRVSAAAPVP</sequence>
<dbReference type="Pfam" id="PF00293">
    <property type="entry name" value="NUDIX"/>
    <property type="match status" value="1"/>
</dbReference>
<evidence type="ECO:0000313" key="8">
    <source>
        <dbReference type="EMBL" id="MBJ7600735.1"/>
    </source>
</evidence>
<dbReference type="Proteomes" id="UP000612893">
    <property type="component" value="Unassembled WGS sequence"/>
</dbReference>
<evidence type="ECO:0000256" key="5">
    <source>
        <dbReference type="ARBA" id="ARBA00022842"/>
    </source>
</evidence>
<dbReference type="CDD" id="cd03426">
    <property type="entry name" value="NUDIX_CoAse_Nudt7"/>
    <property type="match status" value="1"/>
</dbReference>
<protein>
    <submittedName>
        <fullName evidence="8">NUDIX domain-containing protein</fullName>
    </submittedName>
</protein>
<dbReference type="InterPro" id="IPR020084">
    <property type="entry name" value="NUDIX_hydrolase_CS"/>
</dbReference>
<dbReference type="AlphaFoldDB" id="A0A934KEL4"/>
<dbReference type="InterPro" id="IPR045121">
    <property type="entry name" value="CoAse"/>
</dbReference>
<keyword evidence="4" id="KW-0378">Hydrolase</keyword>
<dbReference type="PANTHER" id="PTHR12992">
    <property type="entry name" value="NUDIX HYDROLASE"/>
    <property type="match status" value="1"/>
</dbReference>
<dbReference type="InterPro" id="IPR015797">
    <property type="entry name" value="NUDIX_hydrolase-like_dom_sf"/>
</dbReference>
<evidence type="ECO:0000313" key="9">
    <source>
        <dbReference type="Proteomes" id="UP000612893"/>
    </source>
</evidence>
<keyword evidence="5" id="KW-0460">Magnesium</keyword>
<dbReference type="Gene3D" id="3.90.79.10">
    <property type="entry name" value="Nucleoside Triphosphate Pyrophosphohydrolase"/>
    <property type="match status" value="1"/>
</dbReference>
<keyword evidence="9" id="KW-1185">Reference proteome</keyword>
<proteinExistence type="predicted"/>
<comment type="cofactor">
    <cofactor evidence="1">
        <name>Mn(2+)</name>
        <dbReference type="ChEBI" id="CHEBI:29035"/>
    </cofactor>
</comment>
<gene>
    <name evidence="8" type="ORF">JF922_22030</name>
</gene>
<dbReference type="InterPro" id="IPR000086">
    <property type="entry name" value="NUDIX_hydrolase_dom"/>
</dbReference>
<comment type="cofactor">
    <cofactor evidence="2">
        <name>Mg(2+)</name>
        <dbReference type="ChEBI" id="CHEBI:18420"/>
    </cofactor>
</comment>
<dbReference type="RefSeq" id="WP_338204686.1">
    <property type="nucleotide sequence ID" value="NZ_JAEKNR010000217.1"/>
</dbReference>
<dbReference type="PROSITE" id="PS51462">
    <property type="entry name" value="NUDIX"/>
    <property type="match status" value="1"/>
</dbReference>
<reference evidence="8" key="1">
    <citation type="submission" date="2020-10" db="EMBL/GenBank/DDBJ databases">
        <title>Ca. Dormibacterota MAGs.</title>
        <authorList>
            <person name="Montgomery K."/>
        </authorList>
    </citation>
    <scope>NUCLEOTIDE SEQUENCE [LARGE SCALE GENOMIC DNA]</scope>
    <source>
        <strain evidence="8">SC8812_S17_10</strain>
    </source>
</reference>
<keyword evidence="6" id="KW-0464">Manganese</keyword>
<comment type="caution">
    <text evidence="8">The sequence shown here is derived from an EMBL/GenBank/DDBJ whole genome shotgun (WGS) entry which is preliminary data.</text>
</comment>
<dbReference type="PANTHER" id="PTHR12992:SF11">
    <property type="entry name" value="MITOCHONDRIAL COENZYME A DIPHOSPHATASE NUDT8"/>
    <property type="match status" value="1"/>
</dbReference>
<evidence type="ECO:0000259" key="7">
    <source>
        <dbReference type="PROSITE" id="PS51462"/>
    </source>
</evidence>
<dbReference type="SUPFAM" id="SSF55811">
    <property type="entry name" value="Nudix"/>
    <property type="match status" value="1"/>
</dbReference>
<name>A0A934KEL4_9BACT</name>
<dbReference type="EMBL" id="JAEKNR010000217">
    <property type="protein sequence ID" value="MBJ7600735.1"/>
    <property type="molecule type" value="Genomic_DNA"/>
</dbReference>
<keyword evidence="3" id="KW-0479">Metal-binding</keyword>
<evidence type="ECO:0000256" key="1">
    <source>
        <dbReference type="ARBA" id="ARBA00001936"/>
    </source>
</evidence>
<evidence type="ECO:0000256" key="6">
    <source>
        <dbReference type="ARBA" id="ARBA00023211"/>
    </source>
</evidence>
<dbReference type="GO" id="GO:0010945">
    <property type="term" value="F:coenzyme A diphosphatase activity"/>
    <property type="evidence" value="ECO:0007669"/>
    <property type="project" value="InterPro"/>
</dbReference>
<feature type="domain" description="Nudix hydrolase" evidence="7">
    <location>
        <begin position="1"/>
        <end position="130"/>
    </location>
</feature>
<dbReference type="PROSITE" id="PS00893">
    <property type="entry name" value="NUDIX_BOX"/>
    <property type="match status" value="1"/>
</dbReference>
<evidence type="ECO:0000256" key="4">
    <source>
        <dbReference type="ARBA" id="ARBA00022801"/>
    </source>
</evidence>
<accession>A0A934KEL4</accession>
<organism evidence="8 9">
    <name type="scientific">Candidatus Nephthysia bennettiae</name>
    <dbReference type="NCBI Taxonomy" id="3127016"/>
    <lineage>
        <taxon>Bacteria</taxon>
        <taxon>Bacillati</taxon>
        <taxon>Candidatus Dormiibacterota</taxon>
        <taxon>Candidatus Dormibacteria</taxon>
        <taxon>Candidatus Dormibacterales</taxon>
        <taxon>Candidatus Dormibacteraceae</taxon>
        <taxon>Candidatus Nephthysia</taxon>
    </lineage>
</organism>
<evidence type="ECO:0000256" key="3">
    <source>
        <dbReference type="ARBA" id="ARBA00022723"/>
    </source>
</evidence>
<evidence type="ECO:0000256" key="2">
    <source>
        <dbReference type="ARBA" id="ARBA00001946"/>
    </source>
</evidence>